<evidence type="ECO:0000313" key="1">
    <source>
        <dbReference type="EMBL" id="QCQ85084.1"/>
    </source>
</evidence>
<organism evidence="1">
    <name type="scientific">Blackfly microvirus SF02</name>
    <dbReference type="NCBI Taxonomy" id="2576452"/>
    <lineage>
        <taxon>Viruses</taxon>
        <taxon>Monodnaviria</taxon>
        <taxon>Sangervirae</taxon>
        <taxon>Phixviricota</taxon>
        <taxon>Malgrandaviricetes</taxon>
        <taxon>Petitvirales</taxon>
        <taxon>Microviridae</taxon>
        <taxon>Microvirus</taxon>
    </lineage>
</organism>
<accession>A0A4P8PU87</accession>
<sequence length="241" mass="25170">MLDFIGSLIGAGAKIFGGQQSASAAEKIAQENIANQRDVAQNRIQWTVQDAEKAGINPLAALGNATQSYSNVVGSDALGSSIGDAGQSLGRAVAAMAPVKLRNAELENQLLEAKIKNMDSDTVSNMKAASDQVTKLGQPGTAVPFPTPDPRGAVINLMQRARDPRTGEIVWIPSKDAASPLQTLAALPTNAALAGRGASEGLIGFDGGSDSWMPFRGVTGAVGRAVQNYWRPPSTDYYSPY</sequence>
<dbReference type="Proteomes" id="UP000322907">
    <property type="component" value="Segment"/>
</dbReference>
<name>A0A4P8PU87_9VIRU</name>
<proteinExistence type="predicted"/>
<dbReference type="EMBL" id="MK249222">
    <property type="protein sequence ID" value="QCQ85084.1"/>
    <property type="molecule type" value="Genomic_DNA"/>
</dbReference>
<reference evidence="1" key="1">
    <citation type="submission" date="2018-12" db="EMBL/GenBank/DDBJ databases">
        <title>Singled stranded DNA viruses identified in blackflies (Austrosimulium ungulatum) sampled in New Zealand.</title>
        <authorList>
            <person name="Kraberger S."/>
            <person name="Fontenele R.S."/>
            <person name="Schmidlin K."/>
            <person name="Walters M."/>
            <person name="Varsani A."/>
        </authorList>
    </citation>
    <scope>NUCLEOTIDE SEQUENCE [LARGE SCALE GENOMIC DNA]</scope>
    <source>
        <strain evidence="1">181</strain>
    </source>
</reference>
<protein>
    <submittedName>
        <fullName evidence="1">DNA pilot protein</fullName>
    </submittedName>
</protein>